<gene>
    <name evidence="2" type="ORF">ROHU_037141</name>
</gene>
<dbReference type="Proteomes" id="UP000290572">
    <property type="component" value="Unassembled WGS sequence"/>
</dbReference>
<dbReference type="EMBL" id="QBIY01012866">
    <property type="protein sequence ID" value="RXN15103.1"/>
    <property type="molecule type" value="Genomic_DNA"/>
</dbReference>
<accession>A0A498M5E8</accession>
<evidence type="ECO:0000256" key="1">
    <source>
        <dbReference type="SAM" id="MobiDB-lite"/>
    </source>
</evidence>
<feature type="compositionally biased region" description="Basic and acidic residues" evidence="1">
    <location>
        <begin position="160"/>
        <end position="170"/>
    </location>
</feature>
<keyword evidence="3" id="KW-1185">Reference proteome</keyword>
<evidence type="ECO:0000313" key="2">
    <source>
        <dbReference type="EMBL" id="RXN15103.1"/>
    </source>
</evidence>
<feature type="compositionally biased region" description="Low complexity" evidence="1">
    <location>
        <begin position="174"/>
        <end position="187"/>
    </location>
</feature>
<dbReference type="AlphaFoldDB" id="A0A498M5E8"/>
<protein>
    <submittedName>
        <fullName evidence="2">Uncharacterized protein</fullName>
    </submittedName>
</protein>
<reference evidence="2 3" key="1">
    <citation type="submission" date="2018-03" db="EMBL/GenBank/DDBJ databases">
        <title>Draft genome sequence of Rohu Carp (Labeo rohita).</title>
        <authorList>
            <person name="Das P."/>
            <person name="Kushwaha B."/>
            <person name="Joshi C.G."/>
            <person name="Kumar D."/>
            <person name="Nagpure N.S."/>
            <person name="Sahoo L."/>
            <person name="Das S.P."/>
            <person name="Bit A."/>
            <person name="Patnaik S."/>
            <person name="Meher P.K."/>
            <person name="Jayasankar P."/>
            <person name="Koringa P.G."/>
            <person name="Patel N.V."/>
            <person name="Hinsu A.T."/>
            <person name="Kumar R."/>
            <person name="Pandey M."/>
            <person name="Agarwal S."/>
            <person name="Srivastava S."/>
            <person name="Singh M."/>
            <person name="Iquebal M.A."/>
            <person name="Jaiswal S."/>
            <person name="Angadi U.B."/>
            <person name="Kumar N."/>
            <person name="Raza M."/>
            <person name="Shah T.M."/>
            <person name="Rai A."/>
            <person name="Jena J.K."/>
        </authorList>
    </citation>
    <scope>NUCLEOTIDE SEQUENCE [LARGE SCALE GENOMIC DNA]</scope>
    <source>
        <strain evidence="2">DASCIFA01</strain>
        <tissue evidence="2">Testis</tissue>
    </source>
</reference>
<comment type="caution">
    <text evidence="2">The sequence shown here is derived from an EMBL/GenBank/DDBJ whole genome shotgun (WGS) entry which is preliminary data.</text>
</comment>
<name>A0A498M5E8_LABRO</name>
<proteinExistence type="predicted"/>
<feature type="region of interest" description="Disordered" evidence="1">
    <location>
        <begin position="1"/>
        <end position="218"/>
    </location>
</feature>
<evidence type="ECO:0000313" key="3">
    <source>
        <dbReference type="Proteomes" id="UP000290572"/>
    </source>
</evidence>
<sequence>MTGLPLTLSGQAEQGREPGSLERGRRVPRAAWKSETGRPKTKSLRGYQWFGKEKNGQVATGLPVVGPGRKKRPSRSGATSGIYEKNKVRKAQPGSNGHTRWAEGVLAPTRPPPLTLLGQAQQGRDPGGTQTSTATRLFGIDAPASPQPSGAGSAGQRPWRNTDFHSKEAFGVDSPASPRPSGAGSAGQTPWRCPAPKKNDKVLTRGKLNGCPWTVSGEADTLEGRGLEKTTKCCRGDQRDPRKQSVKSAAWVGRPPPLWRRLARLPSPVWGRLSRADTLEERGLEKTTKCCRGDQRDLRKQSVKSAAWLRRPAPLGRGRFCVDSLASPAFPRPCGEG</sequence>
<feature type="compositionally biased region" description="Basic and acidic residues" evidence="1">
    <location>
        <begin position="14"/>
        <end position="25"/>
    </location>
</feature>
<organism evidence="2 3">
    <name type="scientific">Labeo rohita</name>
    <name type="common">Indian major carp</name>
    <name type="synonym">Cyprinus rohita</name>
    <dbReference type="NCBI Taxonomy" id="84645"/>
    <lineage>
        <taxon>Eukaryota</taxon>
        <taxon>Metazoa</taxon>
        <taxon>Chordata</taxon>
        <taxon>Craniata</taxon>
        <taxon>Vertebrata</taxon>
        <taxon>Euteleostomi</taxon>
        <taxon>Actinopterygii</taxon>
        <taxon>Neopterygii</taxon>
        <taxon>Teleostei</taxon>
        <taxon>Ostariophysi</taxon>
        <taxon>Cypriniformes</taxon>
        <taxon>Cyprinidae</taxon>
        <taxon>Labeoninae</taxon>
        <taxon>Labeonini</taxon>
        <taxon>Labeo</taxon>
    </lineage>
</organism>
<feature type="compositionally biased region" description="Polar residues" evidence="1">
    <location>
        <begin position="118"/>
        <end position="135"/>
    </location>
</feature>